<dbReference type="Proteomes" id="UP001233271">
    <property type="component" value="Chromosome 4"/>
</dbReference>
<dbReference type="EMBL" id="AP028215">
    <property type="protein sequence ID" value="BEI92350.1"/>
    <property type="molecule type" value="Genomic_DNA"/>
</dbReference>
<organism evidence="1 2">
    <name type="scientific">Cutaneotrichosporon cavernicola</name>
    <dbReference type="NCBI Taxonomy" id="279322"/>
    <lineage>
        <taxon>Eukaryota</taxon>
        <taxon>Fungi</taxon>
        <taxon>Dikarya</taxon>
        <taxon>Basidiomycota</taxon>
        <taxon>Agaricomycotina</taxon>
        <taxon>Tremellomycetes</taxon>
        <taxon>Trichosporonales</taxon>
        <taxon>Trichosporonaceae</taxon>
        <taxon>Cutaneotrichosporon</taxon>
    </lineage>
</organism>
<protein>
    <submittedName>
        <fullName evidence="1">Uncharacterized protein</fullName>
    </submittedName>
</protein>
<dbReference type="AlphaFoldDB" id="A0AA48L5L0"/>
<evidence type="ECO:0000313" key="1">
    <source>
        <dbReference type="EMBL" id="BEI92350.1"/>
    </source>
</evidence>
<name>A0AA48L5L0_9TREE</name>
<dbReference type="GeneID" id="85496220"/>
<gene>
    <name evidence="1" type="ORF">CcaverHIS019_0411700</name>
</gene>
<accession>A0AA48L5L0</accession>
<dbReference type="KEGG" id="ccac:CcaHIS019_0411700"/>
<evidence type="ECO:0000313" key="2">
    <source>
        <dbReference type="Proteomes" id="UP001233271"/>
    </source>
</evidence>
<reference evidence="1" key="1">
    <citation type="journal article" date="2023" name="BMC Genomics">
        <title>Chromosome-level genome assemblies of Cutaneotrichosporon spp. (Trichosporonales, Basidiomycota) reveal imbalanced evolution between nucleotide sequences and chromosome synteny.</title>
        <authorList>
            <person name="Kobayashi Y."/>
            <person name="Kayamori A."/>
            <person name="Aoki K."/>
            <person name="Shiwa Y."/>
            <person name="Matsutani M."/>
            <person name="Fujita N."/>
            <person name="Sugita T."/>
            <person name="Iwasaki W."/>
            <person name="Tanaka N."/>
            <person name="Takashima M."/>
        </authorList>
    </citation>
    <scope>NUCLEOTIDE SEQUENCE</scope>
    <source>
        <strain evidence="1">HIS019</strain>
    </source>
</reference>
<proteinExistence type="predicted"/>
<keyword evidence="2" id="KW-1185">Reference proteome</keyword>
<sequence>MANCTFCIITASLTEAQTEFHAAVASLARFDQECVTAIQRRHWHREDLAELRAKYFASFIDYVESKESDKIQTKINSLETRLNADKEEIRKTEGYATTAIKAVYGLRNKIYNIRKDLIKCKGCTCLVKSIIKGKPSRQAPS</sequence>
<dbReference type="RefSeq" id="XP_060457615.1">
    <property type="nucleotide sequence ID" value="XM_060601086.1"/>
</dbReference>